<sequence>MSSAVKILEGEKIINLEIYDTFMDMKKGLKEEIRQNQKYRLGDKVNVYIGYKNLSQKQIRELEDILLDYGLHLKELMTNGPPGQENSFFLPQNEENAGFPADMPEYEETALIRKNLRSGQKCFARGNIVILGDVNPGAEVIAGGNILVMGVLRGMAHAGAFGDEKAIIAAYRLIPTQLRIANHITRPPDGEVIMVNTPELARIRAGKVVIEKLKI</sequence>
<dbReference type="GO" id="GO:0000902">
    <property type="term" value="P:cell morphogenesis"/>
    <property type="evidence" value="ECO:0007669"/>
    <property type="project" value="InterPro"/>
</dbReference>
<reference evidence="8" key="1">
    <citation type="submission" date="2016-11" db="EMBL/GenBank/DDBJ databases">
        <authorList>
            <person name="Varghese N."/>
            <person name="Submissions S."/>
        </authorList>
    </citation>
    <scope>NUCLEOTIDE SEQUENCE [LARGE SCALE GENOMIC DNA]</scope>
    <source>
        <strain evidence="8">DSM 11003</strain>
    </source>
</reference>
<gene>
    <name evidence="5" type="primary">minC</name>
    <name evidence="7" type="ORF">SAMN02745221_00969</name>
</gene>
<dbReference type="HAMAP" id="MF_00267">
    <property type="entry name" value="MinC"/>
    <property type="match status" value="1"/>
</dbReference>
<dbReference type="PANTHER" id="PTHR34108:SF1">
    <property type="entry name" value="SEPTUM SITE-DETERMINING PROTEIN MINC"/>
    <property type="match status" value="1"/>
</dbReference>
<dbReference type="InterPro" id="IPR036145">
    <property type="entry name" value="MinC_C_sf"/>
</dbReference>
<evidence type="ECO:0000259" key="6">
    <source>
        <dbReference type="Pfam" id="PF03775"/>
    </source>
</evidence>
<accession>A0A1M5MMX5</accession>
<evidence type="ECO:0000313" key="7">
    <source>
        <dbReference type="EMBL" id="SHG78586.1"/>
    </source>
</evidence>
<keyword evidence="1 5" id="KW-0132">Cell division</keyword>
<comment type="similarity">
    <text evidence="5">Belongs to the MinC family.</text>
</comment>
<evidence type="ECO:0000256" key="3">
    <source>
        <dbReference type="ARBA" id="ARBA00023306"/>
    </source>
</evidence>
<dbReference type="InterPro" id="IPR016098">
    <property type="entry name" value="CAP/MinC_C"/>
</dbReference>
<comment type="function">
    <text evidence="5">Cell division inhibitor that blocks the formation of polar Z ring septums. Rapidly oscillates between the poles of the cell to destabilize FtsZ filaments that have formed before they mature into polar Z rings. Prevents FtsZ polymerization.</text>
</comment>
<evidence type="ECO:0000256" key="1">
    <source>
        <dbReference type="ARBA" id="ARBA00022618"/>
    </source>
</evidence>
<dbReference type="RefSeq" id="WP_341372072.1">
    <property type="nucleotide sequence ID" value="NZ_FQWY01000012.1"/>
</dbReference>
<dbReference type="GO" id="GO:0000917">
    <property type="term" value="P:division septum assembly"/>
    <property type="evidence" value="ECO:0007669"/>
    <property type="project" value="UniProtKB-KW"/>
</dbReference>
<dbReference type="Pfam" id="PF03775">
    <property type="entry name" value="MinC_C"/>
    <property type="match status" value="1"/>
</dbReference>
<keyword evidence="2 5" id="KW-0717">Septation</keyword>
<evidence type="ECO:0000313" key="8">
    <source>
        <dbReference type="Proteomes" id="UP000242329"/>
    </source>
</evidence>
<keyword evidence="8" id="KW-1185">Reference proteome</keyword>
<dbReference type="Gene3D" id="2.160.20.70">
    <property type="match status" value="1"/>
</dbReference>
<dbReference type="GO" id="GO:1901891">
    <property type="term" value="P:regulation of cell septum assembly"/>
    <property type="evidence" value="ECO:0007669"/>
    <property type="project" value="InterPro"/>
</dbReference>
<dbReference type="PANTHER" id="PTHR34108">
    <property type="entry name" value="SEPTUM SITE-DETERMINING PROTEIN MINC"/>
    <property type="match status" value="1"/>
</dbReference>
<dbReference type="Proteomes" id="UP000242329">
    <property type="component" value="Unassembled WGS sequence"/>
</dbReference>
<dbReference type="STRING" id="1123382.SAMN02745221_00969"/>
<evidence type="ECO:0000256" key="2">
    <source>
        <dbReference type="ARBA" id="ARBA00023210"/>
    </source>
</evidence>
<proteinExistence type="inferred from homology"/>
<protein>
    <recommendedName>
        <fullName evidence="5">Probable septum site-determining protein MinC</fullName>
    </recommendedName>
</protein>
<keyword evidence="3 5" id="KW-0131">Cell cycle</keyword>
<dbReference type="InterPro" id="IPR005526">
    <property type="entry name" value="Septum_form_inhib_MinC_C"/>
</dbReference>
<dbReference type="NCBIfam" id="TIGR01222">
    <property type="entry name" value="minC"/>
    <property type="match status" value="1"/>
</dbReference>
<feature type="domain" description="Septum formation inhibitor MinC C-terminal" evidence="6">
    <location>
        <begin position="112"/>
        <end position="210"/>
    </location>
</feature>
<evidence type="ECO:0000256" key="4">
    <source>
        <dbReference type="ARBA" id="ARBA00046874"/>
    </source>
</evidence>
<evidence type="ECO:0000256" key="5">
    <source>
        <dbReference type="HAMAP-Rule" id="MF_00267"/>
    </source>
</evidence>
<dbReference type="InterPro" id="IPR013033">
    <property type="entry name" value="MinC"/>
</dbReference>
<name>A0A1M5MMX5_9FIRM</name>
<dbReference type="EMBL" id="FQWY01000012">
    <property type="protein sequence ID" value="SHG78586.1"/>
    <property type="molecule type" value="Genomic_DNA"/>
</dbReference>
<organism evidence="7 8">
    <name type="scientific">Thermosyntropha lipolytica DSM 11003</name>
    <dbReference type="NCBI Taxonomy" id="1123382"/>
    <lineage>
        <taxon>Bacteria</taxon>
        <taxon>Bacillati</taxon>
        <taxon>Bacillota</taxon>
        <taxon>Clostridia</taxon>
        <taxon>Eubacteriales</taxon>
        <taxon>Syntrophomonadaceae</taxon>
        <taxon>Thermosyntropha</taxon>
    </lineage>
</organism>
<dbReference type="SUPFAM" id="SSF63848">
    <property type="entry name" value="Cell-division inhibitor MinC, C-terminal domain"/>
    <property type="match status" value="1"/>
</dbReference>
<comment type="subunit">
    <text evidence="4 5">Interacts with MinD and FtsZ.</text>
</comment>
<dbReference type="AlphaFoldDB" id="A0A1M5MMX5"/>